<sequence length="67" mass="8142">MVFLFCNVNCWKLLYSHRLGKLNCLYKYLCTTSYQIFCNNLCFITIYVLIILSDFCLYHLYNYMVVK</sequence>
<proteinExistence type="predicted"/>
<evidence type="ECO:0000313" key="2">
    <source>
        <dbReference type="Ensembl" id="ENSMNEP00000001381.1"/>
    </source>
</evidence>
<protein>
    <submittedName>
        <fullName evidence="2">Uncharacterized protein</fullName>
    </submittedName>
</protein>
<reference evidence="2" key="2">
    <citation type="submission" date="2025-09" db="UniProtKB">
        <authorList>
            <consortium name="Ensembl"/>
        </authorList>
    </citation>
    <scope>IDENTIFICATION</scope>
</reference>
<dbReference type="AlphaFoldDB" id="A0A2K6AQF6"/>
<reference evidence="2" key="1">
    <citation type="submission" date="2025-08" db="UniProtKB">
        <authorList>
            <consortium name="Ensembl"/>
        </authorList>
    </citation>
    <scope>IDENTIFICATION</scope>
</reference>
<keyword evidence="1" id="KW-0472">Membrane</keyword>
<feature type="transmembrane region" description="Helical" evidence="1">
    <location>
        <begin position="41"/>
        <end position="61"/>
    </location>
</feature>
<dbReference type="GeneTree" id="ENSGT00910000148131"/>
<keyword evidence="1" id="KW-1133">Transmembrane helix</keyword>
<dbReference type="OMA" id="YNYMVVK"/>
<evidence type="ECO:0000313" key="3">
    <source>
        <dbReference type="Proteomes" id="UP000233120"/>
    </source>
</evidence>
<organism evidence="2 3">
    <name type="scientific">Macaca nemestrina</name>
    <name type="common">Pig-tailed macaque</name>
    <dbReference type="NCBI Taxonomy" id="9545"/>
    <lineage>
        <taxon>Eukaryota</taxon>
        <taxon>Metazoa</taxon>
        <taxon>Chordata</taxon>
        <taxon>Craniata</taxon>
        <taxon>Vertebrata</taxon>
        <taxon>Euteleostomi</taxon>
        <taxon>Mammalia</taxon>
        <taxon>Eutheria</taxon>
        <taxon>Euarchontoglires</taxon>
        <taxon>Primates</taxon>
        <taxon>Haplorrhini</taxon>
        <taxon>Catarrhini</taxon>
        <taxon>Cercopithecidae</taxon>
        <taxon>Cercopithecinae</taxon>
        <taxon>Macaca</taxon>
    </lineage>
</organism>
<dbReference type="Bgee" id="ENSMNEG00000006121">
    <property type="expression patterns" value="Expressed in bone marrow and 12 other cell types or tissues"/>
</dbReference>
<keyword evidence="3" id="KW-1185">Reference proteome</keyword>
<dbReference type="Proteomes" id="UP000233120">
    <property type="component" value="Unassembled WGS sequence"/>
</dbReference>
<accession>A0A2K6AQF6</accession>
<keyword evidence="1" id="KW-0812">Transmembrane</keyword>
<name>A0A2K6AQF6_MACNE</name>
<dbReference type="Ensembl" id="ENSMNET00000006683.1">
    <property type="protein sequence ID" value="ENSMNEP00000001381.1"/>
    <property type="gene ID" value="ENSMNEG00000006121.1"/>
</dbReference>
<evidence type="ECO:0000256" key="1">
    <source>
        <dbReference type="SAM" id="Phobius"/>
    </source>
</evidence>